<evidence type="ECO:0000313" key="2">
    <source>
        <dbReference type="Proteomes" id="UP000318453"/>
    </source>
</evidence>
<gene>
    <name evidence="1" type="ORF">FRE64_06480</name>
</gene>
<dbReference type="KEGG" id="enn:FRE64_06480"/>
<dbReference type="AlphaFoldDB" id="A0A5B8NL29"/>
<reference evidence="1" key="1">
    <citation type="submission" date="2019-08" db="EMBL/GenBank/DDBJ databases">
        <title>Carotenoids and Carotenoid Binding Proteins in the Halophilic Cyanobacterium Euhalothece sp. ZM00.</title>
        <authorList>
            <person name="Cho S.M."/>
            <person name="Song J.Y."/>
            <person name="Park Y.-I."/>
        </authorList>
    </citation>
    <scope>NUCLEOTIDE SEQUENCE [LARGE SCALE GENOMIC DNA]</scope>
    <source>
        <strain evidence="1">Z-M001</strain>
    </source>
</reference>
<dbReference type="InterPro" id="IPR019728">
    <property type="entry name" value="DUF2605"/>
</dbReference>
<keyword evidence="2" id="KW-1185">Reference proteome</keyword>
<evidence type="ECO:0000313" key="1">
    <source>
        <dbReference type="EMBL" id="QDZ39607.1"/>
    </source>
</evidence>
<proteinExistence type="predicted"/>
<dbReference type="Proteomes" id="UP000318453">
    <property type="component" value="Chromosome"/>
</dbReference>
<dbReference type="Pfam" id="PF10792">
    <property type="entry name" value="DUF2605"/>
    <property type="match status" value="1"/>
</dbReference>
<dbReference type="OrthoDB" id="582622at2"/>
<dbReference type="RefSeq" id="WP_146295207.1">
    <property type="nucleotide sequence ID" value="NZ_CP042326.1"/>
</dbReference>
<dbReference type="EMBL" id="CP042326">
    <property type="protein sequence ID" value="QDZ39607.1"/>
    <property type="molecule type" value="Genomic_DNA"/>
</dbReference>
<accession>A0A5B8NL29</accession>
<organism evidence="1 2">
    <name type="scientific">Euhalothece natronophila Z-M001</name>
    <dbReference type="NCBI Taxonomy" id="522448"/>
    <lineage>
        <taxon>Bacteria</taxon>
        <taxon>Bacillati</taxon>
        <taxon>Cyanobacteriota</taxon>
        <taxon>Cyanophyceae</taxon>
        <taxon>Oscillatoriophycideae</taxon>
        <taxon>Chroococcales</taxon>
        <taxon>Halothecacae</taxon>
        <taxon>Halothece cluster</taxon>
        <taxon>Euhalothece</taxon>
    </lineage>
</organism>
<name>A0A5B8NL29_9CHRO</name>
<sequence>MASESEQQLLKAVLAPLLDDFQYWFSHSREILESQDVAVLSPQEQADLLERVKSAQQEVTASQSLFQATDGTIGLEMSTIAPWHQLVTECWQVAQRNRQYQSGSENS</sequence>
<protein>
    <submittedName>
        <fullName evidence="1">DUF2605 domain-containing protein</fullName>
    </submittedName>
</protein>